<organism evidence="15">
    <name type="scientific">hydrothermal vent metagenome</name>
    <dbReference type="NCBI Taxonomy" id="652676"/>
    <lineage>
        <taxon>unclassified sequences</taxon>
        <taxon>metagenomes</taxon>
        <taxon>ecological metagenomes</taxon>
    </lineage>
</organism>
<dbReference type="NCBIfam" id="TIGR01982">
    <property type="entry name" value="UbiB"/>
    <property type="match status" value="1"/>
</dbReference>
<evidence type="ECO:0000256" key="4">
    <source>
        <dbReference type="ARBA" id="ARBA00022519"/>
    </source>
</evidence>
<dbReference type="InterPro" id="IPR045308">
    <property type="entry name" value="UbiB_bact"/>
</dbReference>
<dbReference type="SUPFAM" id="SSF56112">
    <property type="entry name" value="Protein kinase-like (PK-like)"/>
    <property type="match status" value="1"/>
</dbReference>
<dbReference type="GO" id="GO:0005524">
    <property type="term" value="F:ATP binding"/>
    <property type="evidence" value="ECO:0007669"/>
    <property type="project" value="UniProtKB-KW"/>
</dbReference>
<keyword evidence="11 13" id="KW-1133">Transmembrane helix</keyword>
<evidence type="ECO:0000256" key="2">
    <source>
        <dbReference type="ARBA" id="ARBA00009670"/>
    </source>
</evidence>
<gene>
    <name evidence="15" type="ORF">MNBD_GAMMA24-1701</name>
</gene>
<feature type="transmembrane region" description="Helical" evidence="13">
    <location>
        <begin position="498"/>
        <end position="517"/>
    </location>
</feature>
<dbReference type="InterPro" id="IPR004147">
    <property type="entry name" value="ABC1_dom"/>
</dbReference>
<dbReference type="Pfam" id="PF03109">
    <property type="entry name" value="ABC1"/>
    <property type="match status" value="1"/>
</dbReference>
<evidence type="ECO:0000256" key="6">
    <source>
        <dbReference type="ARBA" id="ARBA00022688"/>
    </source>
</evidence>
<dbReference type="PANTHER" id="PTHR10566">
    <property type="entry name" value="CHAPERONE-ACTIVITY OF BC1 COMPLEX CABC1 -RELATED"/>
    <property type="match status" value="1"/>
</dbReference>
<evidence type="ECO:0000313" key="15">
    <source>
        <dbReference type="EMBL" id="VAX13860.1"/>
    </source>
</evidence>
<dbReference type="InterPro" id="IPR011009">
    <property type="entry name" value="Kinase-like_dom_sf"/>
</dbReference>
<reference evidence="15" key="1">
    <citation type="submission" date="2018-06" db="EMBL/GenBank/DDBJ databases">
        <authorList>
            <person name="Zhirakovskaya E."/>
        </authorList>
    </citation>
    <scope>NUCLEOTIDE SEQUENCE</scope>
</reference>
<comment type="pathway">
    <text evidence="1">Cofactor biosynthesis; ubiquinone biosynthesis [regulation].</text>
</comment>
<keyword evidence="5" id="KW-0808">Transferase</keyword>
<dbReference type="GO" id="GO:0016301">
    <property type="term" value="F:kinase activity"/>
    <property type="evidence" value="ECO:0007669"/>
    <property type="project" value="UniProtKB-KW"/>
</dbReference>
<evidence type="ECO:0000256" key="7">
    <source>
        <dbReference type="ARBA" id="ARBA00022692"/>
    </source>
</evidence>
<evidence type="ECO:0000256" key="1">
    <source>
        <dbReference type="ARBA" id="ARBA00005020"/>
    </source>
</evidence>
<dbReference type="HAMAP" id="MF_00414">
    <property type="entry name" value="UbiB"/>
    <property type="match status" value="1"/>
</dbReference>
<name>A0A3B1BT51_9ZZZZ</name>
<keyword evidence="6" id="KW-0831">Ubiquinone biosynthesis</keyword>
<evidence type="ECO:0000256" key="3">
    <source>
        <dbReference type="ARBA" id="ARBA00022475"/>
    </source>
</evidence>
<proteinExistence type="inferred from homology"/>
<evidence type="ECO:0000256" key="10">
    <source>
        <dbReference type="ARBA" id="ARBA00022840"/>
    </source>
</evidence>
<dbReference type="AlphaFoldDB" id="A0A3B1BT51"/>
<accession>A0A3B1BT51</accession>
<dbReference type="UniPathway" id="UPA00232"/>
<evidence type="ECO:0000256" key="8">
    <source>
        <dbReference type="ARBA" id="ARBA00022741"/>
    </source>
</evidence>
<keyword evidence="12 13" id="KW-0472">Membrane</keyword>
<keyword evidence="4" id="KW-0997">Cell inner membrane</keyword>
<protein>
    <submittedName>
        <fullName evidence="15">Ubiquinone biosynthesis regulatory protein kinase UbiB</fullName>
    </submittedName>
</protein>
<evidence type="ECO:0000259" key="14">
    <source>
        <dbReference type="Pfam" id="PF03109"/>
    </source>
</evidence>
<dbReference type="InterPro" id="IPR050154">
    <property type="entry name" value="UbiB_kinase"/>
</dbReference>
<keyword evidence="7 13" id="KW-0812">Transmembrane</keyword>
<keyword evidence="9" id="KW-0418">Kinase</keyword>
<keyword evidence="15" id="KW-0830">Ubiquinone</keyword>
<evidence type="ECO:0000256" key="5">
    <source>
        <dbReference type="ARBA" id="ARBA00022679"/>
    </source>
</evidence>
<evidence type="ECO:0000256" key="11">
    <source>
        <dbReference type="ARBA" id="ARBA00022989"/>
    </source>
</evidence>
<dbReference type="PANTHER" id="PTHR10566:SF113">
    <property type="entry name" value="PROTEIN ACTIVITY OF BC1 COMPLEX KINASE 7, CHLOROPLASTIC"/>
    <property type="match status" value="1"/>
</dbReference>
<keyword evidence="3" id="KW-1003">Cell membrane</keyword>
<dbReference type="InterPro" id="IPR010232">
    <property type="entry name" value="UbiB"/>
</dbReference>
<comment type="similarity">
    <text evidence="2">Belongs to the protein kinase superfamily. ADCK protein kinase family.</text>
</comment>
<keyword evidence="10" id="KW-0067">ATP-binding</keyword>
<feature type="domain" description="ABC1 atypical kinase-like" evidence="14">
    <location>
        <begin position="93"/>
        <end position="339"/>
    </location>
</feature>
<sequence length="552" mass="63411">MIRINQLLRLLKISWVLVRHGLDELILATHLFRPVRFIGFFLPWHWLPRRQQDRGVRIRRALEDLGPIFVKFGQILSTRRDLLPDDIAVELAKLQDQVAPFPGEQARAIIEKAYACPLEDIFSRFDITPLASASIAQVHAATLKNGDDVVIKVLRPNILPVIKRDIGLLYIIAGRIERFWSMGRQLRPVDVVHEIEKTLLDELDLMREAANASQLRRNFEDSELIYIPDIYWPHTRKNVMVMERISGIPVSNIEELKKAGIDLKTLSERGVIIFFTQVFRHSFFHADMHPGNIFVADNGQYIAVDFGIMGTLNTLDQRYLAENFLAFFNRDYHRVAELHVESGWVDEGTRVEEFESAIRTVCEPIFDKPLKDISFGQLLLRLFQTARRFNMEVQPQLILLQKTLLNIEGLGRQLYPDLDLWQTAKPFLEDWIKDQIGPRAIVRQIKAYLPIWLEKAPQMPGLISDVLEQAREGKLKVEIQARQIESLRGEIRNASRRSVFSIIGASLIISAAVIWSLDGYSKLMVAGAPMYTWVLGVLGIVFLLAAWPDDTR</sequence>
<dbReference type="GO" id="GO:0006744">
    <property type="term" value="P:ubiquinone biosynthetic process"/>
    <property type="evidence" value="ECO:0007669"/>
    <property type="project" value="UniProtKB-UniPathway"/>
</dbReference>
<dbReference type="NCBIfam" id="NF003404">
    <property type="entry name" value="PRK04750.1"/>
    <property type="match status" value="1"/>
</dbReference>
<keyword evidence="8" id="KW-0547">Nucleotide-binding</keyword>
<feature type="transmembrane region" description="Helical" evidence="13">
    <location>
        <begin position="523"/>
        <end position="547"/>
    </location>
</feature>
<evidence type="ECO:0000256" key="12">
    <source>
        <dbReference type="ARBA" id="ARBA00023136"/>
    </source>
</evidence>
<dbReference type="EMBL" id="UOFZ01000143">
    <property type="protein sequence ID" value="VAX13860.1"/>
    <property type="molecule type" value="Genomic_DNA"/>
</dbReference>
<dbReference type="CDD" id="cd13972">
    <property type="entry name" value="UbiB"/>
    <property type="match status" value="1"/>
</dbReference>
<evidence type="ECO:0000256" key="13">
    <source>
        <dbReference type="SAM" id="Phobius"/>
    </source>
</evidence>
<evidence type="ECO:0000256" key="9">
    <source>
        <dbReference type="ARBA" id="ARBA00022777"/>
    </source>
</evidence>